<accession>A0A8X7VV82</accession>
<sequence>MAKMGSTHNAISYGCALVVSLLLLLLLPLLGEAKGCDMFTGRWVEDASYPLYDPSNVLSYDESSLAREMDGLIWITLPSDGNLRAAN</sequence>
<gene>
    <name evidence="2" type="ORF">Bca52824_020959</name>
</gene>
<reference evidence="2 3" key="1">
    <citation type="submission" date="2020-02" db="EMBL/GenBank/DDBJ databases">
        <authorList>
            <person name="Ma Q."/>
            <person name="Huang Y."/>
            <person name="Song X."/>
            <person name="Pei D."/>
        </authorList>
    </citation>
    <scope>NUCLEOTIDE SEQUENCE [LARGE SCALE GENOMIC DNA]</scope>
    <source>
        <strain evidence="2">Sxm20200214</strain>
        <tissue evidence="2">Leaf</tissue>
    </source>
</reference>
<protein>
    <submittedName>
        <fullName evidence="2">Uncharacterized protein</fullName>
    </submittedName>
</protein>
<dbReference type="Proteomes" id="UP000886595">
    <property type="component" value="Unassembled WGS sequence"/>
</dbReference>
<proteinExistence type="predicted"/>
<evidence type="ECO:0000313" key="3">
    <source>
        <dbReference type="Proteomes" id="UP000886595"/>
    </source>
</evidence>
<feature type="signal peptide" evidence="1">
    <location>
        <begin position="1"/>
        <end position="33"/>
    </location>
</feature>
<comment type="caution">
    <text evidence="2">The sequence shown here is derived from an EMBL/GenBank/DDBJ whole genome shotgun (WGS) entry which is preliminary data.</text>
</comment>
<organism evidence="2 3">
    <name type="scientific">Brassica carinata</name>
    <name type="common">Ethiopian mustard</name>
    <name type="synonym">Abyssinian cabbage</name>
    <dbReference type="NCBI Taxonomy" id="52824"/>
    <lineage>
        <taxon>Eukaryota</taxon>
        <taxon>Viridiplantae</taxon>
        <taxon>Streptophyta</taxon>
        <taxon>Embryophyta</taxon>
        <taxon>Tracheophyta</taxon>
        <taxon>Spermatophyta</taxon>
        <taxon>Magnoliopsida</taxon>
        <taxon>eudicotyledons</taxon>
        <taxon>Gunneridae</taxon>
        <taxon>Pentapetalae</taxon>
        <taxon>rosids</taxon>
        <taxon>malvids</taxon>
        <taxon>Brassicales</taxon>
        <taxon>Brassicaceae</taxon>
        <taxon>Brassiceae</taxon>
        <taxon>Brassica</taxon>
    </lineage>
</organism>
<evidence type="ECO:0000313" key="2">
    <source>
        <dbReference type="EMBL" id="KAG2317837.1"/>
    </source>
</evidence>
<feature type="chain" id="PRO_5036443496" evidence="1">
    <location>
        <begin position="34"/>
        <end position="87"/>
    </location>
</feature>
<keyword evidence="3" id="KW-1185">Reference proteome</keyword>
<dbReference type="EMBL" id="JAAMPC010000004">
    <property type="protein sequence ID" value="KAG2317837.1"/>
    <property type="molecule type" value="Genomic_DNA"/>
</dbReference>
<dbReference type="PROSITE" id="PS51257">
    <property type="entry name" value="PROKAR_LIPOPROTEIN"/>
    <property type="match status" value="1"/>
</dbReference>
<name>A0A8X7VV82_BRACI</name>
<keyword evidence="1" id="KW-0732">Signal</keyword>
<evidence type="ECO:0000256" key="1">
    <source>
        <dbReference type="SAM" id="SignalP"/>
    </source>
</evidence>
<dbReference type="AlphaFoldDB" id="A0A8X7VV82"/>